<dbReference type="GO" id="GO:0042256">
    <property type="term" value="P:cytosolic ribosome assembly"/>
    <property type="evidence" value="ECO:0007669"/>
    <property type="project" value="UniProtKB-UniRule"/>
</dbReference>
<keyword evidence="2" id="KW-0678">Repressor</keyword>
<dbReference type="EMBL" id="JAUEIE010000002">
    <property type="protein sequence ID" value="MDN0022009.1"/>
    <property type="molecule type" value="Genomic_DNA"/>
</dbReference>
<dbReference type="InterPro" id="IPR043519">
    <property type="entry name" value="NT_sf"/>
</dbReference>
<dbReference type="Proteomes" id="UP001167831">
    <property type="component" value="Unassembled WGS sequence"/>
</dbReference>
<reference evidence="4" key="1">
    <citation type="submission" date="2023-06" db="EMBL/GenBank/DDBJ databases">
        <authorList>
            <person name="Zeman M."/>
            <person name="Kubasova T."/>
            <person name="Jahodarova E."/>
            <person name="Nykrynova M."/>
            <person name="Rychlik I."/>
        </authorList>
    </citation>
    <scope>NUCLEOTIDE SEQUENCE</scope>
    <source>
        <strain evidence="4">ET15</strain>
        <strain evidence="3">ET37</strain>
    </source>
</reference>
<evidence type="ECO:0000313" key="3">
    <source>
        <dbReference type="EMBL" id="MDN0022009.1"/>
    </source>
</evidence>
<comment type="subcellular location">
    <subcellularLocation>
        <location evidence="2">Cytoplasm</location>
    </subcellularLocation>
</comment>
<comment type="similarity">
    <text evidence="1 2">Belongs to the Iojap/RsfS family.</text>
</comment>
<dbReference type="EMBL" id="JAUEIF010000002">
    <property type="protein sequence ID" value="MDN0024598.1"/>
    <property type="molecule type" value="Genomic_DNA"/>
</dbReference>
<dbReference type="Gene3D" id="3.30.460.10">
    <property type="entry name" value="Beta Polymerase, domain 2"/>
    <property type="match status" value="1"/>
</dbReference>
<accession>A0AAW7JJS5</accession>
<dbReference type="AlphaFoldDB" id="A0AAW7JJS5"/>
<protein>
    <recommendedName>
        <fullName evidence="2">Ribosomal silencing factor RsfS</fullName>
    </recommendedName>
</protein>
<comment type="function">
    <text evidence="2">Functions as a ribosomal silencing factor. Interacts with ribosomal protein uL14 (rplN), blocking formation of intersubunit bridge B8. Prevents association of the 30S and 50S ribosomal subunits and the formation of functional ribosomes, thus repressing translation.</text>
</comment>
<evidence type="ECO:0000313" key="5">
    <source>
        <dbReference type="Proteomes" id="UP001167831"/>
    </source>
</evidence>
<dbReference type="HAMAP" id="MF_01477">
    <property type="entry name" value="Iojap_RsfS"/>
    <property type="match status" value="1"/>
</dbReference>
<dbReference type="RefSeq" id="WP_021994174.1">
    <property type="nucleotide sequence ID" value="NZ_CALUKV010000007.1"/>
</dbReference>
<keyword evidence="5" id="KW-1185">Reference proteome</keyword>
<dbReference type="Proteomes" id="UP001168478">
    <property type="component" value="Unassembled WGS sequence"/>
</dbReference>
<evidence type="ECO:0000256" key="1">
    <source>
        <dbReference type="ARBA" id="ARBA00010574"/>
    </source>
</evidence>
<comment type="subunit">
    <text evidence="2">Interacts with ribosomal protein uL14 (rplN).</text>
</comment>
<dbReference type="GO" id="GO:0043023">
    <property type="term" value="F:ribosomal large subunit binding"/>
    <property type="evidence" value="ECO:0007669"/>
    <property type="project" value="TreeGrafter"/>
</dbReference>
<proteinExistence type="inferred from homology"/>
<keyword evidence="2" id="KW-0963">Cytoplasm</keyword>
<evidence type="ECO:0000313" key="4">
    <source>
        <dbReference type="EMBL" id="MDN0024598.1"/>
    </source>
</evidence>
<sequence>METTNRLVDSITKGIQEKKGQNITIVDLRGIDGAITNYFVICQGGSPSQVEAITDSVEETVRTETGEKPVNVNGLGNSQWVAMDYIDAMVHVFMPEAREFYNLENLWEDAPMTRLPDVE</sequence>
<name>A0AAW7JJS5_9BACT</name>
<dbReference type="PANTHER" id="PTHR21043">
    <property type="entry name" value="IOJAP SUPERFAMILY ORTHOLOG"/>
    <property type="match status" value="1"/>
</dbReference>
<keyword evidence="2" id="KW-0810">Translation regulation</keyword>
<dbReference type="GO" id="GO:0090071">
    <property type="term" value="P:negative regulation of ribosome biogenesis"/>
    <property type="evidence" value="ECO:0007669"/>
    <property type="project" value="UniProtKB-UniRule"/>
</dbReference>
<dbReference type="PANTHER" id="PTHR21043:SF0">
    <property type="entry name" value="MITOCHONDRIAL ASSEMBLY OF RIBOSOMAL LARGE SUBUNIT PROTEIN 1"/>
    <property type="match status" value="1"/>
</dbReference>
<dbReference type="NCBIfam" id="TIGR00090">
    <property type="entry name" value="rsfS_iojap_ybeB"/>
    <property type="match status" value="1"/>
</dbReference>
<dbReference type="GO" id="GO:0017148">
    <property type="term" value="P:negative regulation of translation"/>
    <property type="evidence" value="ECO:0007669"/>
    <property type="project" value="UniProtKB-UniRule"/>
</dbReference>
<evidence type="ECO:0000256" key="2">
    <source>
        <dbReference type="HAMAP-Rule" id="MF_01477"/>
    </source>
</evidence>
<dbReference type="InterPro" id="IPR004394">
    <property type="entry name" value="Iojap/RsfS/C7orf30"/>
</dbReference>
<evidence type="ECO:0000313" key="6">
    <source>
        <dbReference type="Proteomes" id="UP001168478"/>
    </source>
</evidence>
<comment type="caution">
    <text evidence="4">The sequence shown here is derived from an EMBL/GenBank/DDBJ whole genome shotgun (WGS) entry which is preliminary data.</text>
</comment>
<reference evidence="4" key="2">
    <citation type="submission" date="2023-08" db="EMBL/GenBank/DDBJ databases">
        <title>Identification and characterization of horizontal gene transfer across gut microbiota members of farm animals based on homology search.</title>
        <authorList>
            <person name="Schwarzerova J."/>
            <person name="Nykrynova M."/>
            <person name="Jureckova K."/>
            <person name="Cejkova D."/>
            <person name="Rychlik I."/>
        </authorList>
    </citation>
    <scope>NUCLEOTIDE SEQUENCE</scope>
    <source>
        <strain evidence="4">ET15</strain>
        <strain evidence="3">ET37</strain>
    </source>
</reference>
<organism evidence="4 6">
    <name type="scientific">Leyella lascolaii</name>
    <dbReference type="NCBI Taxonomy" id="1776379"/>
    <lineage>
        <taxon>Bacteria</taxon>
        <taxon>Pseudomonadati</taxon>
        <taxon>Bacteroidota</taxon>
        <taxon>Bacteroidia</taxon>
        <taxon>Bacteroidales</taxon>
        <taxon>Prevotellaceae</taxon>
        <taxon>Leyella</taxon>
    </lineage>
</organism>
<dbReference type="GO" id="GO:0005737">
    <property type="term" value="C:cytoplasm"/>
    <property type="evidence" value="ECO:0007669"/>
    <property type="project" value="UniProtKB-SubCell"/>
</dbReference>
<gene>
    <name evidence="2 4" type="primary">rsfS</name>
    <name evidence="3" type="ORF">QVN81_03085</name>
    <name evidence="4" type="ORF">QVN84_03515</name>
</gene>
<dbReference type="SUPFAM" id="SSF81301">
    <property type="entry name" value="Nucleotidyltransferase"/>
    <property type="match status" value="1"/>
</dbReference>
<dbReference type="Pfam" id="PF02410">
    <property type="entry name" value="RsfS"/>
    <property type="match status" value="1"/>
</dbReference>